<dbReference type="RefSeq" id="WP_193639001.1">
    <property type="nucleotide sequence ID" value="NZ_JADCSA010000014.1"/>
</dbReference>
<reference evidence="8 9" key="1">
    <citation type="submission" date="2020-10" db="EMBL/GenBank/DDBJ databases">
        <title>Nocardioides sp. isolated from sludge.</title>
        <authorList>
            <person name="Zhang X."/>
        </authorList>
    </citation>
    <scope>NUCLEOTIDE SEQUENCE [LARGE SCALE GENOMIC DNA]</scope>
    <source>
        <strain evidence="8 9">Y6</strain>
    </source>
</reference>
<evidence type="ECO:0000259" key="7">
    <source>
        <dbReference type="Pfam" id="PF06271"/>
    </source>
</evidence>
<evidence type="ECO:0000256" key="4">
    <source>
        <dbReference type="ARBA" id="ARBA00022989"/>
    </source>
</evidence>
<evidence type="ECO:0000313" key="9">
    <source>
        <dbReference type="Proteomes" id="UP000756387"/>
    </source>
</evidence>
<sequence length="130" mass="14012">MIETASWSRRILALLIDWFASIGVVMLFLGPAGWLDNPAAGTYTLGVFVAQSTFLVALAGGSFGQLATQLRVIRHDGTPRPLDLLRALVRQVLVALVIPPLVFRPDGRGLHDMAVGSAVVRLQDLRGPAR</sequence>
<dbReference type="InterPro" id="IPR010432">
    <property type="entry name" value="RDD"/>
</dbReference>
<dbReference type="PANTHER" id="PTHR36115:SF6">
    <property type="entry name" value="PROLINE-RICH ANTIGEN HOMOLOG"/>
    <property type="match status" value="1"/>
</dbReference>
<gene>
    <name evidence="8" type="ORF">IEQ44_13580</name>
</gene>
<evidence type="ECO:0000313" key="8">
    <source>
        <dbReference type="EMBL" id="MBE7325678.1"/>
    </source>
</evidence>
<feature type="transmembrane region" description="Helical" evidence="6">
    <location>
        <begin position="40"/>
        <end position="63"/>
    </location>
</feature>
<dbReference type="InterPro" id="IPR051791">
    <property type="entry name" value="Pra-immunoreactive"/>
</dbReference>
<protein>
    <submittedName>
        <fullName evidence="8">RDD family protein</fullName>
    </submittedName>
</protein>
<dbReference type="Proteomes" id="UP000756387">
    <property type="component" value="Unassembled WGS sequence"/>
</dbReference>
<comment type="caution">
    <text evidence="8">The sequence shown here is derived from an EMBL/GenBank/DDBJ whole genome shotgun (WGS) entry which is preliminary data.</text>
</comment>
<keyword evidence="9" id="KW-1185">Reference proteome</keyword>
<keyword evidence="2" id="KW-1003">Cell membrane</keyword>
<dbReference type="PANTHER" id="PTHR36115">
    <property type="entry name" value="PROLINE-RICH ANTIGEN HOMOLOG-RELATED"/>
    <property type="match status" value="1"/>
</dbReference>
<comment type="subcellular location">
    <subcellularLocation>
        <location evidence="1">Cell membrane</location>
        <topology evidence="1">Multi-pass membrane protein</topology>
    </subcellularLocation>
</comment>
<keyword evidence="3 6" id="KW-0812">Transmembrane</keyword>
<feature type="transmembrane region" description="Helical" evidence="6">
    <location>
        <begin position="12"/>
        <end position="34"/>
    </location>
</feature>
<feature type="domain" description="RDD" evidence="7">
    <location>
        <begin position="4"/>
        <end position="114"/>
    </location>
</feature>
<accession>A0ABR9RVS0</accession>
<evidence type="ECO:0000256" key="5">
    <source>
        <dbReference type="ARBA" id="ARBA00023136"/>
    </source>
</evidence>
<evidence type="ECO:0000256" key="2">
    <source>
        <dbReference type="ARBA" id="ARBA00022475"/>
    </source>
</evidence>
<keyword evidence="4 6" id="KW-1133">Transmembrane helix</keyword>
<name>A0ABR9RVS0_9ACTN</name>
<keyword evidence="5 6" id="KW-0472">Membrane</keyword>
<proteinExistence type="predicted"/>
<evidence type="ECO:0000256" key="3">
    <source>
        <dbReference type="ARBA" id="ARBA00022692"/>
    </source>
</evidence>
<dbReference type="Pfam" id="PF06271">
    <property type="entry name" value="RDD"/>
    <property type="match status" value="1"/>
</dbReference>
<evidence type="ECO:0000256" key="6">
    <source>
        <dbReference type="SAM" id="Phobius"/>
    </source>
</evidence>
<organism evidence="8 9">
    <name type="scientific">Nocardioides malaquae</name>
    <dbReference type="NCBI Taxonomy" id="2773426"/>
    <lineage>
        <taxon>Bacteria</taxon>
        <taxon>Bacillati</taxon>
        <taxon>Actinomycetota</taxon>
        <taxon>Actinomycetes</taxon>
        <taxon>Propionibacteriales</taxon>
        <taxon>Nocardioidaceae</taxon>
        <taxon>Nocardioides</taxon>
    </lineage>
</organism>
<dbReference type="EMBL" id="JADCSA010000014">
    <property type="protein sequence ID" value="MBE7325678.1"/>
    <property type="molecule type" value="Genomic_DNA"/>
</dbReference>
<evidence type="ECO:0000256" key="1">
    <source>
        <dbReference type="ARBA" id="ARBA00004651"/>
    </source>
</evidence>